<sequence length="478" mass="53497">MISKQILFNSFLKENFSPKERSPQGWIVILGFLFVTVACYFAGAAALLRLIYPVTALLVAVFLYLRHPILYIGFTWWIWFLTPLATRLVDYRVGWDPTRQMLIAPYLVVFVTIGSFLRHLPAAYRQGGLPFILGFVGVFYGFLVGLIYNSPIPVARGLLDWLSPIIFAFHLFTNWRDYPSYRQNIQRTFLWCVLITGAYGIYQFVVAPEWDRYWLIESKLFTSSGNPVPFGMRVWSTLHSVGPFGSVMQAGLLLLFTSSGKLIFPASAVGYLSFLLAQARTNWGGWLLGVIMIMGSVKAHIQMRLITIILVMAMCVIPLATIEPLSTVIGSRLETFYHLQEDGSFKDRSGSYDRNLGLALSNALGSGLGNIWKVNEKTGQIEVVVIDSGILDMFFTLGWFGAIPYMGGLILMLFSVSQYSEARFDSFVSAARAIGISASTQLLIGSGMLSVAGMILWGFLAMTMAAHKYYQHQNSRLL</sequence>
<protein>
    <submittedName>
        <fullName evidence="2">O-antigen ligase domain-containing protein</fullName>
    </submittedName>
</protein>
<gene>
    <name evidence="2" type="ORF">FNW02_26285</name>
</gene>
<feature type="transmembrane region" description="Helical" evidence="1">
    <location>
        <begin position="393"/>
        <end position="414"/>
    </location>
</feature>
<dbReference type="Proteomes" id="UP001165986">
    <property type="component" value="Unassembled WGS sequence"/>
</dbReference>
<keyword evidence="3" id="KW-1185">Reference proteome</keyword>
<feature type="transmembrane region" description="Helical" evidence="1">
    <location>
        <begin position="55"/>
        <end position="79"/>
    </location>
</feature>
<dbReference type="AlphaFoldDB" id="A0AA40T225"/>
<dbReference type="GO" id="GO:0016874">
    <property type="term" value="F:ligase activity"/>
    <property type="evidence" value="ECO:0007669"/>
    <property type="project" value="UniProtKB-KW"/>
</dbReference>
<organism evidence="2 3">
    <name type="scientific">Komarekiella delphini-convector SJRDD-AB1</name>
    <dbReference type="NCBI Taxonomy" id="2593771"/>
    <lineage>
        <taxon>Bacteria</taxon>
        <taxon>Bacillati</taxon>
        <taxon>Cyanobacteriota</taxon>
        <taxon>Cyanophyceae</taxon>
        <taxon>Nostocales</taxon>
        <taxon>Nostocaceae</taxon>
        <taxon>Komarekiella</taxon>
        <taxon>Komarekiella delphini-convector</taxon>
    </lineage>
</organism>
<keyword evidence="1" id="KW-1133">Transmembrane helix</keyword>
<feature type="transmembrane region" description="Helical" evidence="1">
    <location>
        <begin position="262"/>
        <end position="277"/>
    </location>
</feature>
<feature type="transmembrane region" description="Helical" evidence="1">
    <location>
        <begin position="26"/>
        <end position="48"/>
    </location>
</feature>
<proteinExistence type="predicted"/>
<keyword evidence="1" id="KW-0812">Transmembrane</keyword>
<comment type="caution">
    <text evidence="2">The sequence shown here is derived from an EMBL/GenBank/DDBJ whole genome shotgun (WGS) entry which is preliminary data.</text>
</comment>
<name>A0AA40T225_9NOST</name>
<keyword evidence="1" id="KW-0472">Membrane</keyword>
<evidence type="ECO:0000313" key="2">
    <source>
        <dbReference type="EMBL" id="MBD6619240.1"/>
    </source>
</evidence>
<evidence type="ECO:0000256" key="1">
    <source>
        <dbReference type="SAM" id="Phobius"/>
    </source>
</evidence>
<feature type="transmembrane region" description="Helical" evidence="1">
    <location>
        <begin position="129"/>
        <end position="148"/>
    </location>
</feature>
<feature type="transmembrane region" description="Helical" evidence="1">
    <location>
        <begin position="308"/>
        <end position="329"/>
    </location>
</feature>
<feature type="transmembrane region" description="Helical" evidence="1">
    <location>
        <begin position="450"/>
        <end position="470"/>
    </location>
</feature>
<feature type="transmembrane region" description="Helical" evidence="1">
    <location>
        <begin position="99"/>
        <end position="117"/>
    </location>
</feature>
<keyword evidence="2" id="KW-0436">Ligase</keyword>
<evidence type="ECO:0000313" key="3">
    <source>
        <dbReference type="Proteomes" id="UP001165986"/>
    </source>
</evidence>
<accession>A0AA40T225</accession>
<dbReference type="RefSeq" id="WP_191760434.1">
    <property type="nucleotide sequence ID" value="NZ_VJXY01000038.1"/>
</dbReference>
<feature type="transmembrane region" description="Helical" evidence="1">
    <location>
        <begin position="154"/>
        <end position="173"/>
    </location>
</feature>
<reference evidence="2" key="1">
    <citation type="submission" date="2019-07" db="EMBL/GenBank/DDBJ databases">
        <title>Toxilogical consequences of a new and cryptic species of cyanobacteria (Komarekiella delphini-convector) recovered from the epidermis of a bottlenose dolphin and 1500 ft. in the air.</title>
        <authorList>
            <person name="Brown A.O."/>
            <person name="Dvorak P."/>
            <person name="Villanueva C.D."/>
            <person name="Foss A.J."/>
            <person name="Garvey A.D."/>
            <person name="Gibson Q.A."/>
            <person name="Johansen J.R."/>
            <person name="Casamatta D.A."/>
        </authorList>
    </citation>
    <scope>NUCLEOTIDE SEQUENCE</scope>
    <source>
        <strain evidence="2">SJRDD-AB1</strain>
    </source>
</reference>
<feature type="transmembrane region" description="Helical" evidence="1">
    <location>
        <begin position="185"/>
        <end position="205"/>
    </location>
</feature>
<dbReference type="EMBL" id="VJXY01000038">
    <property type="protein sequence ID" value="MBD6619240.1"/>
    <property type="molecule type" value="Genomic_DNA"/>
</dbReference>